<evidence type="ECO:0000313" key="2">
    <source>
        <dbReference type="Proteomes" id="UP000658656"/>
    </source>
</evidence>
<sequence length="44" mass="4902">MSARDAVFNNLVVEYRVENGVGDQFQEACRVIRAQYAGFAAAHQ</sequence>
<gene>
    <name evidence="1" type="ORF">GCM10017566_05420</name>
</gene>
<comment type="caution">
    <text evidence="1">The sequence shown here is derived from an EMBL/GenBank/DDBJ whole genome shotgun (WGS) entry which is preliminary data.</text>
</comment>
<organism evidence="1 2">
    <name type="scientific">Amycolatopsis bartoniae</name>
    <dbReference type="NCBI Taxonomy" id="941986"/>
    <lineage>
        <taxon>Bacteria</taxon>
        <taxon>Bacillati</taxon>
        <taxon>Actinomycetota</taxon>
        <taxon>Actinomycetes</taxon>
        <taxon>Pseudonocardiales</taxon>
        <taxon>Pseudonocardiaceae</taxon>
        <taxon>Amycolatopsis</taxon>
    </lineage>
</organism>
<evidence type="ECO:0000313" key="1">
    <source>
        <dbReference type="EMBL" id="GHF35504.1"/>
    </source>
</evidence>
<keyword evidence="2" id="KW-1185">Reference proteome</keyword>
<reference evidence="1" key="1">
    <citation type="journal article" date="2014" name="Int. J. Syst. Evol. Microbiol.">
        <title>Complete genome sequence of Corynebacterium casei LMG S-19264T (=DSM 44701T), isolated from a smear-ripened cheese.</title>
        <authorList>
            <consortium name="US DOE Joint Genome Institute (JGI-PGF)"/>
            <person name="Walter F."/>
            <person name="Albersmeier A."/>
            <person name="Kalinowski J."/>
            <person name="Ruckert C."/>
        </authorList>
    </citation>
    <scope>NUCLEOTIDE SEQUENCE</scope>
    <source>
        <strain evidence="1">CGMCC 4.7679</strain>
    </source>
</reference>
<accession>A0A8H9IUP6</accession>
<dbReference type="AlphaFoldDB" id="A0A8H9IUP6"/>
<proteinExistence type="predicted"/>
<reference evidence="1" key="2">
    <citation type="submission" date="2020-09" db="EMBL/GenBank/DDBJ databases">
        <authorList>
            <person name="Sun Q."/>
            <person name="Zhou Y."/>
        </authorList>
    </citation>
    <scope>NUCLEOTIDE SEQUENCE</scope>
    <source>
        <strain evidence="1">CGMCC 4.7679</strain>
    </source>
</reference>
<name>A0A8H9IUP6_9PSEU</name>
<dbReference type="Proteomes" id="UP000658656">
    <property type="component" value="Unassembled WGS sequence"/>
</dbReference>
<dbReference type="EMBL" id="BNAV01000001">
    <property type="protein sequence ID" value="GHF35504.1"/>
    <property type="molecule type" value="Genomic_DNA"/>
</dbReference>
<protein>
    <submittedName>
        <fullName evidence="1">Uncharacterized protein</fullName>
    </submittedName>
</protein>